<keyword evidence="2" id="KW-1185">Reference proteome</keyword>
<sequence>MPQENKLQLKPEDLKKVIDGLAVIKAILKPYLVTLTAVERQEMPRMSDGISPFVQRALDYAQTHTGFVPSYINIKSLKTDLEVVDQIAQIFRPIEQLYSDVNDTMTLSGSEAYVASLAFYHSVKQAEKMNVPGAKAMAEDLRTLLRGGTKTISEIKILKWIKAVSGRYRINRYLN</sequence>
<dbReference type="EMBL" id="JAHESF010000024">
    <property type="protein sequence ID" value="MBT1699350.1"/>
    <property type="molecule type" value="Genomic_DNA"/>
</dbReference>
<proteinExistence type="predicted"/>
<dbReference type="AlphaFoldDB" id="A0AAP2DN11"/>
<dbReference type="Proteomes" id="UP001319200">
    <property type="component" value="Unassembled WGS sequence"/>
</dbReference>
<dbReference type="RefSeq" id="WP_254167229.1">
    <property type="nucleotide sequence ID" value="NZ_JAHESF010000024.1"/>
</dbReference>
<comment type="caution">
    <text evidence="1">The sequence shown here is derived from an EMBL/GenBank/DDBJ whole genome shotgun (WGS) entry which is preliminary data.</text>
</comment>
<reference evidence="1 2" key="1">
    <citation type="submission" date="2021-05" db="EMBL/GenBank/DDBJ databases">
        <title>A Polyphasic approach of four new species of the genus Ohtaekwangia: Ohtaekwangia histidinii sp. nov., Ohtaekwangia cretensis sp. nov., Ohtaekwangia indiensis sp. nov., Ohtaekwangia reichenbachii sp. nov. from diverse environment.</title>
        <authorList>
            <person name="Octaviana S."/>
        </authorList>
    </citation>
    <scope>NUCLEOTIDE SEQUENCE [LARGE SCALE GENOMIC DNA]</scope>
    <source>
        <strain evidence="1 2">PWU4</strain>
    </source>
</reference>
<gene>
    <name evidence="1" type="ORF">KK083_20810</name>
</gene>
<accession>A0AAP2DN11</accession>
<evidence type="ECO:0000313" key="1">
    <source>
        <dbReference type="EMBL" id="MBT1699350.1"/>
    </source>
</evidence>
<organism evidence="1 2">
    <name type="scientific">Chryseosolibacter histidini</name>
    <dbReference type="NCBI Taxonomy" id="2782349"/>
    <lineage>
        <taxon>Bacteria</taxon>
        <taxon>Pseudomonadati</taxon>
        <taxon>Bacteroidota</taxon>
        <taxon>Cytophagia</taxon>
        <taxon>Cytophagales</taxon>
        <taxon>Chryseotaleaceae</taxon>
        <taxon>Chryseosolibacter</taxon>
    </lineage>
</organism>
<protein>
    <submittedName>
        <fullName evidence="1">Uncharacterized protein</fullName>
    </submittedName>
</protein>
<name>A0AAP2DN11_9BACT</name>
<evidence type="ECO:0000313" key="2">
    <source>
        <dbReference type="Proteomes" id="UP001319200"/>
    </source>
</evidence>